<evidence type="ECO:0000313" key="2">
    <source>
        <dbReference type="EMBL" id="KOM48031.1"/>
    </source>
</evidence>
<dbReference type="Gramene" id="KOM48031">
    <property type="protein sequence ID" value="KOM48031"/>
    <property type="gene ID" value="LR48_Vigan07g173500"/>
</dbReference>
<gene>
    <name evidence="2" type="ORF">LR48_Vigan07g173500</name>
</gene>
<dbReference type="PANTHER" id="PTHR36384">
    <property type="entry name" value="SAWADEE PROTEIN"/>
    <property type="match status" value="1"/>
</dbReference>
<name>A0A0L9UZB8_PHAAN</name>
<dbReference type="Pfam" id="PF16719">
    <property type="entry name" value="SAWADEE"/>
    <property type="match status" value="1"/>
</dbReference>
<dbReference type="EMBL" id="CM003377">
    <property type="protein sequence ID" value="KOM48031.1"/>
    <property type="molecule type" value="Genomic_DNA"/>
</dbReference>
<organism evidence="2 3">
    <name type="scientific">Phaseolus angularis</name>
    <name type="common">Azuki bean</name>
    <name type="synonym">Vigna angularis</name>
    <dbReference type="NCBI Taxonomy" id="3914"/>
    <lineage>
        <taxon>Eukaryota</taxon>
        <taxon>Viridiplantae</taxon>
        <taxon>Streptophyta</taxon>
        <taxon>Embryophyta</taxon>
        <taxon>Tracheophyta</taxon>
        <taxon>Spermatophyta</taxon>
        <taxon>Magnoliopsida</taxon>
        <taxon>eudicotyledons</taxon>
        <taxon>Gunneridae</taxon>
        <taxon>Pentapetalae</taxon>
        <taxon>rosids</taxon>
        <taxon>fabids</taxon>
        <taxon>Fabales</taxon>
        <taxon>Fabaceae</taxon>
        <taxon>Papilionoideae</taxon>
        <taxon>50 kb inversion clade</taxon>
        <taxon>NPAAA clade</taxon>
        <taxon>indigoferoid/millettioid clade</taxon>
        <taxon>Phaseoleae</taxon>
        <taxon>Vigna</taxon>
    </lineage>
</organism>
<dbReference type="Gene3D" id="2.30.30.140">
    <property type="match status" value="1"/>
</dbReference>
<protein>
    <recommendedName>
        <fullName evidence="1">SAWADEE domain-containing protein</fullName>
    </recommendedName>
</protein>
<dbReference type="GO" id="GO:0003682">
    <property type="term" value="F:chromatin binding"/>
    <property type="evidence" value="ECO:0007669"/>
    <property type="project" value="InterPro"/>
</dbReference>
<accession>A0A0L9UZB8</accession>
<dbReference type="OMA" id="CHDESME"/>
<reference evidence="3" key="1">
    <citation type="journal article" date="2015" name="Proc. Natl. Acad. Sci. U.S.A.">
        <title>Genome sequencing of adzuki bean (Vigna angularis) provides insight into high starch and low fat accumulation and domestication.</title>
        <authorList>
            <person name="Yang K."/>
            <person name="Tian Z."/>
            <person name="Chen C."/>
            <person name="Luo L."/>
            <person name="Zhao B."/>
            <person name="Wang Z."/>
            <person name="Yu L."/>
            <person name="Li Y."/>
            <person name="Sun Y."/>
            <person name="Li W."/>
            <person name="Chen Y."/>
            <person name="Li Y."/>
            <person name="Zhang Y."/>
            <person name="Ai D."/>
            <person name="Zhao J."/>
            <person name="Shang C."/>
            <person name="Ma Y."/>
            <person name="Wu B."/>
            <person name="Wang M."/>
            <person name="Gao L."/>
            <person name="Sun D."/>
            <person name="Zhang P."/>
            <person name="Guo F."/>
            <person name="Wang W."/>
            <person name="Li Y."/>
            <person name="Wang J."/>
            <person name="Varshney R.K."/>
            <person name="Wang J."/>
            <person name="Ling H.Q."/>
            <person name="Wan P."/>
        </authorList>
    </citation>
    <scope>NUCLEOTIDE SEQUENCE</scope>
    <source>
        <strain evidence="3">cv. Jingnong 6</strain>
    </source>
</reference>
<evidence type="ECO:0000259" key="1">
    <source>
        <dbReference type="Pfam" id="PF16719"/>
    </source>
</evidence>
<sequence length="434" mass="49695">MVTGRIVTPGINYSTEFRAYEDDAWYTVCVLFHGDTLTVKFLGFPLENDVVFPFSYFQNSKDLEAFKRRFRPLSKQLQDEECGLLTPGTRVCACHFFNNEDIRFYDAVVDGVQESEHSWKTGEEECLCTFILFWLHGPNARKLTATSIENICVVQPRWELDPVVASFLDNCSSFLMPKEASGFGMVLYCNNRSNSARQITYFGRTIKASSTCLSLCNRNSDTGHVLVLILYPRMYRPLQETQCARRSVVNACLPEVSCLKRRMEDRDLGGPKNVCMILITNMDKELCPSTVTEFLRRHTSLSVLVFIFPNLSMEVYNRGAIMVHSEKELQELCGFLNNPNCIIISSTGRPLVILEKLVGLENIKASIGALVHISEEKQRRWMNNLKVVHSGSKEFKIASIMRDLFWAFSEHQERLKKRLALEERRIFAANEQLA</sequence>
<feature type="domain" description="SAWADEE" evidence="1">
    <location>
        <begin position="13"/>
        <end position="152"/>
    </location>
</feature>
<dbReference type="STRING" id="3914.A0A0L9UZB8"/>
<dbReference type="AlphaFoldDB" id="A0A0L9UZB8"/>
<proteinExistence type="predicted"/>
<dbReference type="InterPro" id="IPR032001">
    <property type="entry name" value="SAWADEE_dom"/>
</dbReference>
<evidence type="ECO:0000313" key="3">
    <source>
        <dbReference type="Proteomes" id="UP000053144"/>
    </source>
</evidence>
<dbReference type="PANTHER" id="PTHR36384:SF1">
    <property type="entry name" value="SAWADEE PROTEIN"/>
    <property type="match status" value="1"/>
</dbReference>
<dbReference type="Proteomes" id="UP000053144">
    <property type="component" value="Chromosome 7"/>
</dbReference>